<feature type="transmembrane region" description="Helical" evidence="1">
    <location>
        <begin position="154"/>
        <end position="170"/>
    </location>
</feature>
<organism evidence="2 3">
    <name type="scientific">Ructibacterium gallinarum</name>
    <dbReference type="NCBI Taxonomy" id="2779355"/>
    <lineage>
        <taxon>Bacteria</taxon>
        <taxon>Bacillati</taxon>
        <taxon>Bacillota</taxon>
        <taxon>Clostridia</taxon>
        <taxon>Eubacteriales</taxon>
        <taxon>Oscillospiraceae</taxon>
        <taxon>Ructibacterium</taxon>
    </lineage>
</organism>
<dbReference type="Proteomes" id="UP000806542">
    <property type="component" value="Unassembled WGS sequence"/>
</dbReference>
<feature type="transmembrane region" description="Helical" evidence="1">
    <location>
        <begin position="6"/>
        <end position="25"/>
    </location>
</feature>
<keyword evidence="1" id="KW-1133">Transmembrane helix</keyword>
<sequence length="171" mass="18866">MRWLAGIVIVLGCGYVGVFFAGRLYRRVQQIEALGSALSQLAFCTGFLSLPLAEALRRSASAQSGAVRRLFLQTAELLTLRPGIRPGEAWEEAVRRQESALCLKPQELEALKNFAAHLGRGDKTDILDNIRMTSARLKVAEDSARAEWARDGKMYRGLGFLAGIFIVILLM</sequence>
<keyword evidence="3" id="KW-1185">Reference proteome</keyword>
<protein>
    <submittedName>
        <fullName evidence="2">Stage III sporulation protein AB</fullName>
    </submittedName>
</protein>
<dbReference type="EMBL" id="JADCKB010000036">
    <property type="protein sequence ID" value="MBE5041118.1"/>
    <property type="molecule type" value="Genomic_DNA"/>
</dbReference>
<evidence type="ECO:0000256" key="1">
    <source>
        <dbReference type="SAM" id="Phobius"/>
    </source>
</evidence>
<dbReference type="RefSeq" id="WP_226393654.1">
    <property type="nucleotide sequence ID" value="NZ_JADCKB010000036.1"/>
</dbReference>
<comment type="caution">
    <text evidence="2">The sequence shown here is derived from an EMBL/GenBank/DDBJ whole genome shotgun (WGS) entry which is preliminary data.</text>
</comment>
<keyword evidence="1" id="KW-0812">Transmembrane</keyword>
<dbReference type="InterPro" id="IPR014198">
    <property type="entry name" value="Spore_III_AB"/>
</dbReference>
<proteinExistence type="predicted"/>
<dbReference type="Pfam" id="PF09548">
    <property type="entry name" value="Spore_III_AB"/>
    <property type="match status" value="1"/>
</dbReference>
<accession>A0A9D5LZU9</accession>
<evidence type="ECO:0000313" key="2">
    <source>
        <dbReference type="EMBL" id="MBE5041118.1"/>
    </source>
</evidence>
<keyword evidence="1" id="KW-0472">Membrane</keyword>
<evidence type="ECO:0000313" key="3">
    <source>
        <dbReference type="Proteomes" id="UP000806542"/>
    </source>
</evidence>
<reference evidence="2" key="1">
    <citation type="submission" date="2020-10" db="EMBL/GenBank/DDBJ databases">
        <title>ChiBAC.</title>
        <authorList>
            <person name="Zenner C."/>
            <person name="Hitch T.C.A."/>
            <person name="Clavel T."/>
        </authorList>
    </citation>
    <scope>NUCLEOTIDE SEQUENCE</scope>
    <source>
        <strain evidence="2">DSM 107454</strain>
    </source>
</reference>
<gene>
    <name evidence="2" type="ORF">INF28_11695</name>
</gene>
<dbReference type="PIRSF" id="PIRSF021435">
    <property type="entry name" value="SpoIIIAB"/>
    <property type="match status" value="1"/>
</dbReference>
<dbReference type="AlphaFoldDB" id="A0A9D5LZU9"/>
<name>A0A9D5LZU9_9FIRM</name>